<keyword evidence="3" id="KW-1185">Reference proteome</keyword>
<reference evidence="2 3" key="1">
    <citation type="journal article" date="2020" name="Nature">
        <title>Six reference-quality genomes reveal evolution of bat adaptations.</title>
        <authorList>
            <person name="Jebb D."/>
            <person name="Huang Z."/>
            <person name="Pippel M."/>
            <person name="Hughes G.M."/>
            <person name="Lavrichenko K."/>
            <person name="Devanna P."/>
            <person name="Winkler S."/>
            <person name="Jermiin L.S."/>
            <person name="Skirmuntt E.C."/>
            <person name="Katzourakis A."/>
            <person name="Burkitt-Gray L."/>
            <person name="Ray D.A."/>
            <person name="Sullivan K.A.M."/>
            <person name="Roscito J.G."/>
            <person name="Kirilenko B.M."/>
            <person name="Davalos L.M."/>
            <person name="Corthals A.P."/>
            <person name="Power M.L."/>
            <person name="Jones G."/>
            <person name="Ransome R.D."/>
            <person name="Dechmann D.K.N."/>
            <person name="Locatelli A.G."/>
            <person name="Puechmaille S.J."/>
            <person name="Fedrigo O."/>
            <person name="Jarvis E.D."/>
            <person name="Hiller M."/>
            <person name="Vernes S.C."/>
            <person name="Myers E.W."/>
            <person name="Teeling E.C."/>
        </authorList>
    </citation>
    <scope>NUCLEOTIDE SEQUENCE [LARGE SCALE GENOMIC DNA]</scope>
    <source>
        <strain evidence="2">MMolMol1</strain>
        <tissue evidence="2">Muscle</tissue>
    </source>
</reference>
<organism evidence="2 3">
    <name type="scientific">Molossus molossus</name>
    <name type="common">Pallas' mastiff bat</name>
    <name type="synonym">Vespertilio molossus</name>
    <dbReference type="NCBI Taxonomy" id="27622"/>
    <lineage>
        <taxon>Eukaryota</taxon>
        <taxon>Metazoa</taxon>
        <taxon>Chordata</taxon>
        <taxon>Craniata</taxon>
        <taxon>Vertebrata</taxon>
        <taxon>Euteleostomi</taxon>
        <taxon>Mammalia</taxon>
        <taxon>Eutheria</taxon>
        <taxon>Laurasiatheria</taxon>
        <taxon>Chiroptera</taxon>
        <taxon>Yangochiroptera</taxon>
        <taxon>Molossidae</taxon>
        <taxon>Molossus</taxon>
    </lineage>
</organism>
<dbReference type="EMBL" id="JACASF010000008">
    <property type="protein sequence ID" value="KAF6462299.1"/>
    <property type="molecule type" value="Genomic_DNA"/>
</dbReference>
<dbReference type="InParanoid" id="A0A7J8GRR2"/>
<sequence>MGEWAEAEFPTTASPRRWWLKRKARILNWMTDWPGIAPGGKGGRLGGESSAVPPASGVGPCARLWSGARGEGAGGGRRRLSVLFARASSTLWVRRPAGAAGGVLPGPVRQPLFGAGSTGSLTLLEALGGVPGAEEDRRPPPKHEEGVKQEPPKISRFLSLLLKPS</sequence>
<evidence type="ECO:0000313" key="2">
    <source>
        <dbReference type="EMBL" id="KAF6462299.1"/>
    </source>
</evidence>
<gene>
    <name evidence="2" type="ORF">HJG59_011334</name>
</gene>
<accession>A0A7J8GRR2</accession>
<dbReference type="Proteomes" id="UP000550707">
    <property type="component" value="Unassembled WGS sequence"/>
</dbReference>
<feature type="region of interest" description="Disordered" evidence="1">
    <location>
        <begin position="39"/>
        <end position="58"/>
    </location>
</feature>
<proteinExistence type="predicted"/>
<name>A0A7J8GRR2_MOLMO</name>
<evidence type="ECO:0000313" key="3">
    <source>
        <dbReference type="Proteomes" id="UP000550707"/>
    </source>
</evidence>
<protein>
    <submittedName>
        <fullName evidence="2">Uncharacterized protein</fullName>
    </submittedName>
</protein>
<dbReference type="AlphaFoldDB" id="A0A7J8GRR2"/>
<feature type="compositionally biased region" description="Basic and acidic residues" evidence="1">
    <location>
        <begin position="134"/>
        <end position="153"/>
    </location>
</feature>
<evidence type="ECO:0000256" key="1">
    <source>
        <dbReference type="SAM" id="MobiDB-lite"/>
    </source>
</evidence>
<comment type="caution">
    <text evidence="2">The sequence shown here is derived from an EMBL/GenBank/DDBJ whole genome shotgun (WGS) entry which is preliminary data.</text>
</comment>
<feature type="region of interest" description="Disordered" evidence="1">
    <location>
        <begin position="129"/>
        <end position="153"/>
    </location>
</feature>